<dbReference type="InterPro" id="IPR035911">
    <property type="entry name" value="MurE/MurF_N"/>
</dbReference>
<dbReference type="Gene3D" id="3.40.1190.10">
    <property type="entry name" value="Mur-like, catalytic domain"/>
    <property type="match status" value="1"/>
</dbReference>
<dbReference type="SUPFAM" id="SSF63418">
    <property type="entry name" value="MurE/MurF N-terminal domain"/>
    <property type="match status" value="1"/>
</dbReference>
<evidence type="ECO:0000256" key="2">
    <source>
        <dbReference type="ARBA" id="ARBA00022618"/>
    </source>
</evidence>
<proteinExistence type="inferred from homology"/>
<feature type="binding site" evidence="7">
    <location>
        <position position="272"/>
    </location>
    <ligand>
        <name>UDP-N-acetyl-alpha-D-muramoyl-L-alanyl-D-glutamate</name>
        <dbReference type="ChEBI" id="CHEBI:83900"/>
    </ligand>
</feature>
<feature type="short sequence motif" description="Meso-diaminopimelate recognition motif" evidence="7">
    <location>
        <begin position="522"/>
        <end position="525"/>
    </location>
</feature>
<evidence type="ECO:0000259" key="11">
    <source>
        <dbReference type="Pfam" id="PF08245"/>
    </source>
</evidence>
<evidence type="ECO:0000256" key="1">
    <source>
        <dbReference type="ARBA" id="ARBA00005898"/>
    </source>
</evidence>
<dbReference type="AlphaFoldDB" id="A0AAE4VJV2"/>
<dbReference type="GO" id="GO:0000287">
    <property type="term" value="F:magnesium ion binding"/>
    <property type="evidence" value="ECO:0007669"/>
    <property type="project" value="UniProtKB-UniRule"/>
</dbReference>
<feature type="binding site" evidence="7">
    <location>
        <position position="236"/>
    </location>
    <ligand>
        <name>UDP-N-acetyl-alpha-D-muramoyl-L-alanyl-D-glutamate</name>
        <dbReference type="ChEBI" id="CHEBI:83900"/>
    </ligand>
</feature>
<keyword evidence="13" id="KW-1185">Reference proteome</keyword>
<comment type="caution">
    <text evidence="7">Lacks conserved residue(s) required for the propagation of feature annotation.</text>
</comment>
<dbReference type="GO" id="GO:0009252">
    <property type="term" value="P:peptidoglycan biosynthetic process"/>
    <property type="evidence" value="ECO:0007669"/>
    <property type="project" value="UniProtKB-UniRule"/>
</dbReference>
<evidence type="ECO:0000313" key="13">
    <source>
        <dbReference type="Proteomes" id="UP001289135"/>
    </source>
</evidence>
<dbReference type="InterPro" id="IPR004101">
    <property type="entry name" value="Mur_ligase_C"/>
</dbReference>
<dbReference type="Gene3D" id="3.90.190.20">
    <property type="entry name" value="Mur ligase, C-terminal domain"/>
    <property type="match status" value="1"/>
</dbReference>
<dbReference type="PANTHER" id="PTHR23135:SF4">
    <property type="entry name" value="UDP-N-ACETYLMURAMOYL-L-ALANYL-D-GLUTAMATE--2,6-DIAMINOPIMELATE LIGASE MURE HOMOLOG, CHLOROPLASTIC"/>
    <property type="match status" value="1"/>
</dbReference>
<comment type="caution">
    <text evidence="12">The sequence shown here is derived from an EMBL/GenBank/DDBJ whole genome shotgun (WGS) entry which is preliminary data.</text>
</comment>
<dbReference type="Gene3D" id="3.40.1390.10">
    <property type="entry name" value="MurE/MurF, N-terminal domain"/>
    <property type="match status" value="1"/>
</dbReference>
<comment type="function">
    <text evidence="7">Catalyzes the addition of meso-diaminopimelic acid to the nucleotide precursor UDP-N-acetylmuramoyl-L-alanyl-D-glutamate (UMAG) in the biosynthesis of bacterial cell-wall peptidoglycan.</text>
</comment>
<dbReference type="RefSeq" id="WP_322498686.1">
    <property type="nucleotide sequence ID" value="NZ_JARGYU010000002.1"/>
</dbReference>
<keyword evidence="7" id="KW-0963">Cytoplasm</keyword>
<dbReference type="InterPro" id="IPR036565">
    <property type="entry name" value="Mur-like_cat_sf"/>
</dbReference>
<feature type="binding site" evidence="7">
    <location>
        <position position="574"/>
    </location>
    <ligand>
        <name>meso-2,6-diaminopimelate</name>
        <dbReference type="ChEBI" id="CHEBI:57791"/>
    </ligand>
</feature>
<comment type="cofactor">
    <cofactor evidence="7">
        <name>Mg(2+)</name>
        <dbReference type="ChEBI" id="CHEBI:18420"/>
    </cofactor>
</comment>
<comment type="catalytic activity">
    <reaction evidence="7">
        <text>UDP-N-acetyl-alpha-D-muramoyl-L-alanyl-D-glutamate + meso-2,6-diaminopimelate + ATP = UDP-N-acetyl-alpha-D-muramoyl-L-alanyl-gamma-D-glutamyl-meso-2,6-diaminopimelate + ADP + phosphate + H(+)</text>
        <dbReference type="Rhea" id="RHEA:23676"/>
        <dbReference type="ChEBI" id="CHEBI:15378"/>
        <dbReference type="ChEBI" id="CHEBI:30616"/>
        <dbReference type="ChEBI" id="CHEBI:43474"/>
        <dbReference type="ChEBI" id="CHEBI:57791"/>
        <dbReference type="ChEBI" id="CHEBI:83900"/>
        <dbReference type="ChEBI" id="CHEBI:83905"/>
        <dbReference type="ChEBI" id="CHEBI:456216"/>
        <dbReference type="EC" id="6.3.2.13"/>
    </reaction>
</comment>
<keyword evidence="7" id="KW-0460">Magnesium</keyword>
<dbReference type="PANTHER" id="PTHR23135">
    <property type="entry name" value="MUR LIGASE FAMILY MEMBER"/>
    <property type="match status" value="1"/>
</dbReference>
<keyword evidence="7" id="KW-0067">ATP-binding</keyword>
<keyword evidence="5 7" id="KW-0131">Cell cycle</keyword>
<keyword evidence="3 7" id="KW-0133">Cell shape</keyword>
<feature type="binding site" evidence="7">
    <location>
        <begin position="169"/>
        <end position="175"/>
    </location>
    <ligand>
        <name>ATP</name>
        <dbReference type="ChEBI" id="CHEBI:30616"/>
    </ligand>
</feature>
<feature type="binding site" evidence="7">
    <location>
        <position position="578"/>
    </location>
    <ligand>
        <name>meso-2,6-diaminopimelate</name>
        <dbReference type="ChEBI" id="CHEBI:57791"/>
    </ligand>
</feature>
<keyword evidence="4 7" id="KW-0573">Peptidoglycan synthesis</keyword>
<name>A0AAE4VJV2_9RICK</name>
<dbReference type="GO" id="GO:0051301">
    <property type="term" value="P:cell division"/>
    <property type="evidence" value="ECO:0007669"/>
    <property type="project" value="UniProtKB-KW"/>
</dbReference>
<feature type="domain" description="Mur ligase N-terminal catalytic" evidence="9">
    <location>
        <begin position="77"/>
        <end position="114"/>
    </location>
</feature>
<feature type="binding site" evidence="7">
    <location>
        <begin position="522"/>
        <end position="525"/>
    </location>
    <ligand>
        <name>meso-2,6-diaminopimelate</name>
        <dbReference type="ChEBI" id="CHEBI:57791"/>
    </ligand>
</feature>
<dbReference type="GO" id="GO:0008765">
    <property type="term" value="F:UDP-N-acetylmuramoylalanyl-D-glutamate-2,6-diaminopimelate ligase activity"/>
    <property type="evidence" value="ECO:0007669"/>
    <property type="project" value="UniProtKB-UniRule"/>
</dbReference>
<protein>
    <recommendedName>
        <fullName evidence="7">UDP-N-acetylmuramoyl-L-alanyl-D-glutamate--2,6-diaminopimelate ligase</fullName>
        <ecNumber evidence="7">6.3.2.13</ecNumber>
    </recommendedName>
    <alternativeName>
        <fullName evidence="7">Meso-A2pm-adding enzyme</fullName>
    </alternativeName>
    <alternativeName>
        <fullName evidence="7">Meso-diaminopimelate-adding enzyme</fullName>
    </alternativeName>
    <alternativeName>
        <fullName evidence="7">UDP-MurNAc-L-Ala-D-Glu:meso-diaminopimelate ligase</fullName>
    </alternativeName>
    <alternativeName>
        <fullName evidence="7">UDP-MurNAc-tripeptide synthetase</fullName>
    </alternativeName>
    <alternativeName>
        <fullName evidence="7">UDP-N-acetylmuramyl-tripeptide synthetase</fullName>
    </alternativeName>
</protein>
<feature type="binding site" evidence="7">
    <location>
        <position position="266"/>
    </location>
    <ligand>
        <name>UDP-N-acetyl-alpha-D-muramoyl-L-alanyl-D-glutamate</name>
        <dbReference type="ChEBI" id="CHEBI:83900"/>
    </ligand>
</feature>
<dbReference type="GO" id="GO:0005737">
    <property type="term" value="C:cytoplasm"/>
    <property type="evidence" value="ECO:0007669"/>
    <property type="project" value="UniProtKB-SubCell"/>
</dbReference>
<dbReference type="InterPro" id="IPR013221">
    <property type="entry name" value="Mur_ligase_cen"/>
</dbReference>
<dbReference type="NCBIfam" id="TIGR01085">
    <property type="entry name" value="murE"/>
    <property type="match status" value="1"/>
</dbReference>
<comment type="PTM">
    <text evidence="7">Carboxylation is probably crucial for Mg(2+) binding and, consequently, for the gamma-phosphate positioning of ATP.</text>
</comment>
<feature type="binding site" evidence="7">
    <location>
        <position position="274"/>
    </location>
    <ligand>
        <name>UDP-N-acetyl-alpha-D-muramoyl-L-alanyl-D-glutamate</name>
        <dbReference type="ChEBI" id="CHEBI:83900"/>
    </ligand>
</feature>
<dbReference type="Pfam" id="PF01225">
    <property type="entry name" value="Mur_ligase"/>
    <property type="match status" value="1"/>
</dbReference>
<dbReference type="SUPFAM" id="SSF53244">
    <property type="entry name" value="MurD-like peptide ligases, peptide-binding domain"/>
    <property type="match status" value="1"/>
</dbReference>
<evidence type="ECO:0000256" key="4">
    <source>
        <dbReference type="ARBA" id="ARBA00022984"/>
    </source>
</evidence>
<feature type="domain" description="Mur ligase central" evidence="11">
    <location>
        <begin position="167"/>
        <end position="426"/>
    </location>
</feature>
<dbReference type="Proteomes" id="UP001289135">
    <property type="component" value="Unassembled WGS sequence"/>
</dbReference>
<organism evidence="12 13">
    <name type="scientific">Lyticum sinuosum</name>
    <dbReference type="NCBI Taxonomy" id="1332059"/>
    <lineage>
        <taxon>Bacteria</taxon>
        <taxon>Pseudomonadati</taxon>
        <taxon>Pseudomonadota</taxon>
        <taxon>Alphaproteobacteria</taxon>
        <taxon>Rickettsiales</taxon>
        <taxon>Lyticum</taxon>
    </lineage>
</organism>
<dbReference type="EMBL" id="JARGYU010000002">
    <property type="protein sequence ID" value="MDZ5761256.1"/>
    <property type="molecule type" value="Genomic_DNA"/>
</dbReference>
<accession>A0AAE4VJV2</accession>
<evidence type="ECO:0000256" key="6">
    <source>
        <dbReference type="ARBA" id="ARBA00023316"/>
    </source>
</evidence>
<dbReference type="Pfam" id="PF08245">
    <property type="entry name" value="Mur_ligase_M"/>
    <property type="match status" value="1"/>
</dbReference>
<reference evidence="12" key="1">
    <citation type="submission" date="2023-02" db="EMBL/GenBank/DDBJ databases">
        <title>Host association and intracellularity evolved multiple times independently in the Rickettsiales.</title>
        <authorList>
            <person name="Castelli M."/>
            <person name="Nardi T."/>
            <person name="Gammuto L."/>
            <person name="Bellinzona G."/>
            <person name="Sabaneyeva E."/>
            <person name="Potekhin A."/>
            <person name="Serra V."/>
            <person name="Petroni G."/>
            <person name="Sassera D."/>
        </authorList>
    </citation>
    <scope>NUCLEOTIDE SEQUENCE</scope>
    <source>
        <strain evidence="12">USBL-36I1</strain>
    </source>
</reference>
<comment type="pathway">
    <text evidence="7 8">Cell wall biogenesis; peptidoglycan biosynthesis.</text>
</comment>
<dbReference type="HAMAP" id="MF_00208">
    <property type="entry name" value="MurE"/>
    <property type="match status" value="1"/>
</dbReference>
<feature type="binding site" evidence="7">
    <location>
        <position position="498"/>
    </location>
    <ligand>
        <name>meso-2,6-diaminopimelate</name>
        <dbReference type="ChEBI" id="CHEBI:57791"/>
    </ligand>
</feature>
<comment type="similarity">
    <text evidence="1 7">Belongs to the MurCDEF family. MurE subfamily.</text>
</comment>
<evidence type="ECO:0000256" key="5">
    <source>
        <dbReference type="ARBA" id="ARBA00023306"/>
    </source>
</evidence>
<evidence type="ECO:0000256" key="8">
    <source>
        <dbReference type="RuleBase" id="RU004135"/>
    </source>
</evidence>
<evidence type="ECO:0000259" key="9">
    <source>
        <dbReference type="Pfam" id="PF01225"/>
    </source>
</evidence>
<dbReference type="EC" id="6.3.2.13" evidence="7"/>
<dbReference type="InterPro" id="IPR036615">
    <property type="entry name" value="Mur_ligase_C_dom_sf"/>
</dbReference>
<dbReference type="GO" id="GO:0005524">
    <property type="term" value="F:ATP binding"/>
    <property type="evidence" value="ECO:0007669"/>
    <property type="project" value="UniProtKB-UniRule"/>
</dbReference>
<keyword evidence="7" id="KW-0547">Nucleotide-binding</keyword>
<dbReference type="Pfam" id="PF02875">
    <property type="entry name" value="Mur_ligase_C"/>
    <property type="match status" value="1"/>
</dbReference>
<evidence type="ECO:0000256" key="3">
    <source>
        <dbReference type="ARBA" id="ARBA00022960"/>
    </source>
</evidence>
<dbReference type="InterPro" id="IPR005761">
    <property type="entry name" value="UDP-N-AcMur-Glu-dNH2Pim_ligase"/>
</dbReference>
<gene>
    <name evidence="7" type="primary">murE</name>
    <name evidence="12" type="ORF">Lyticum_00426</name>
</gene>
<keyword evidence="7 12" id="KW-0436">Ligase</keyword>
<feature type="modified residue" description="N6-carboxylysine" evidence="7">
    <location>
        <position position="306"/>
    </location>
</feature>
<evidence type="ECO:0000259" key="10">
    <source>
        <dbReference type="Pfam" id="PF02875"/>
    </source>
</evidence>
<keyword evidence="6 7" id="KW-0961">Cell wall biogenesis/degradation</keyword>
<feature type="domain" description="Mur ligase C-terminal" evidence="10">
    <location>
        <begin position="452"/>
        <end position="576"/>
    </location>
</feature>
<dbReference type="GO" id="GO:0008360">
    <property type="term" value="P:regulation of cell shape"/>
    <property type="evidence" value="ECO:0007669"/>
    <property type="project" value="UniProtKB-KW"/>
</dbReference>
<comment type="subcellular location">
    <subcellularLocation>
        <location evidence="7 8">Cytoplasm</location>
    </subcellularLocation>
</comment>
<evidence type="ECO:0000313" key="12">
    <source>
        <dbReference type="EMBL" id="MDZ5761256.1"/>
    </source>
</evidence>
<sequence length="607" mass="69910">MQKNLIEKILPINYLIDLLLPENLSINLKFKFYEYYKDNFCENDISLLETLDINLILNDIKNFIISNNIYFPQIESDHRKIETNAIFFAIPGVTFDGSNFISSAIDNGAKYVIIPTTIENSILNSLLQLDIILKKSVFLYKTKNIRRAYAMFCSLCYPKQPDKIIGVTGTNGKTSSAHFYSCISSAYSRKNSVYIGTLGETYCYFSQSKQKVMCRSIDNTNHLTTPDSKTIHKTLNYLTNYSNSQKINKSKIKQSTKIDHVAIEASSHGLHQNRLDFVNFKSVAFTNLTHDHLDYHTDINNYFLAKLRLFTEITSDIVVLNINDEFSYKILQYLHKDKKIIFYGRIINNNNEIINNNHFFNKNFLINKLNESYIKDITDHNIISTVFFYDYTPGIGFTLVLNQKHYICKTDIIGEFQIQNLLCGISLFLSVKPDADIDKLISIIPLVSQPPGRMQKISQSNIYVDYSHTPDGLLMALTELKKTYHQKLWLVFGCGGNRDRDKRRKMAQIASSIADYIIITDDNPRQEDPALIRQEIIIHCDKNLATVIEIGNRKDAINYAITNATIHDIILIAGRGHEKYQIVGNKKFIMSDIKIAEEYFKQIKRII</sequence>
<keyword evidence="2 7" id="KW-0132">Cell division</keyword>
<dbReference type="GO" id="GO:0071555">
    <property type="term" value="P:cell wall organization"/>
    <property type="evidence" value="ECO:0007669"/>
    <property type="project" value="UniProtKB-KW"/>
</dbReference>
<evidence type="ECO:0000256" key="7">
    <source>
        <dbReference type="HAMAP-Rule" id="MF_00208"/>
    </source>
</evidence>
<dbReference type="SUPFAM" id="SSF53623">
    <property type="entry name" value="MurD-like peptide ligases, catalytic domain"/>
    <property type="match status" value="1"/>
</dbReference>
<dbReference type="InterPro" id="IPR000713">
    <property type="entry name" value="Mur_ligase_N"/>
</dbReference>